<organism evidence="2 3">
    <name type="scientific">Xylaria multiplex</name>
    <dbReference type="NCBI Taxonomy" id="323545"/>
    <lineage>
        <taxon>Eukaryota</taxon>
        <taxon>Fungi</taxon>
        <taxon>Dikarya</taxon>
        <taxon>Ascomycota</taxon>
        <taxon>Pezizomycotina</taxon>
        <taxon>Sordariomycetes</taxon>
        <taxon>Xylariomycetidae</taxon>
        <taxon>Xylariales</taxon>
        <taxon>Xylariaceae</taxon>
        <taxon>Xylaria</taxon>
    </lineage>
</organism>
<dbReference type="InterPro" id="IPR052895">
    <property type="entry name" value="HetReg/Transcr_Mod"/>
</dbReference>
<dbReference type="PANTHER" id="PTHR24148:SF73">
    <property type="entry name" value="HET DOMAIN PROTEIN (AFU_ORTHOLOGUE AFUA_8G01020)"/>
    <property type="match status" value="1"/>
</dbReference>
<dbReference type="PANTHER" id="PTHR24148">
    <property type="entry name" value="ANKYRIN REPEAT DOMAIN-CONTAINING PROTEIN 39 HOMOLOG-RELATED"/>
    <property type="match status" value="1"/>
</dbReference>
<dbReference type="Pfam" id="PF06985">
    <property type="entry name" value="HET"/>
    <property type="match status" value="1"/>
</dbReference>
<dbReference type="Pfam" id="PF26639">
    <property type="entry name" value="Het-6_barrel"/>
    <property type="match status" value="1"/>
</dbReference>
<evidence type="ECO:0000313" key="3">
    <source>
        <dbReference type="Proteomes" id="UP000481858"/>
    </source>
</evidence>
<dbReference type="InParanoid" id="A0A7C8MPH2"/>
<evidence type="ECO:0000313" key="2">
    <source>
        <dbReference type="EMBL" id="KAF2970372.1"/>
    </source>
</evidence>
<accession>A0A7C8MPH2</accession>
<dbReference type="OrthoDB" id="2157530at2759"/>
<proteinExistence type="predicted"/>
<gene>
    <name evidence="2" type="ORF">GQX73_g3194</name>
</gene>
<feature type="domain" description="Heterokaryon incompatibility" evidence="1">
    <location>
        <begin position="4"/>
        <end position="132"/>
    </location>
</feature>
<protein>
    <recommendedName>
        <fullName evidence="1">Heterokaryon incompatibility domain-containing protein</fullName>
    </recommendedName>
</protein>
<sequence>MRTLILNGEKFEVSERVYDILHDRASCLMTRYIWIDSICINQGDEEEKSSQVQLMRKIYSSSYHTIIWLGYAPDANDAIGLLAHLHRRMNFDDPVERASRPLTELNIEHPNWPALFRLIKHDYWFRCWVIQEIAVSKNVIISYGGELITWDYFSSFVQLLFNTDPNTVWHISKIYRRNFGPAPVDAGRQIVSLGLIRESLKGKKSISLFQLLIDSINSTATDPRDNIYAVQGISTAADSGDIMPDYSSTIERPFLETTRYLLKQDHPSRILHLAGIGFYRSSKIRSSWVPDWTTKRLAGIYWRDPSHSPYRASGTVNQEPGMALGPENLTLVVNGIMVDYIKELGPQFFSASENGVPKTTLTLAGYDEHTNSRNMVINGKLSEPYVTGISLTEALWRTLLGDRTPAGARPADPVFSQYYQALVRYIELLPELLGPDMQPRELNVSAEEEARLRNSITRYSTDLGRFANVSGPHLRERMVAVTERSYIGVVPPYSKVGDAVFIIPGAQVPFLIRRQSDMGDVNVSGSRRWQLVGESYFHGMMDGEMMAEGRMEQTIELC</sequence>
<dbReference type="InterPro" id="IPR010730">
    <property type="entry name" value="HET"/>
</dbReference>
<comment type="caution">
    <text evidence="2">The sequence shown here is derived from an EMBL/GenBank/DDBJ whole genome shotgun (WGS) entry which is preliminary data.</text>
</comment>
<dbReference type="Proteomes" id="UP000481858">
    <property type="component" value="Unassembled WGS sequence"/>
</dbReference>
<name>A0A7C8MPH2_9PEZI</name>
<evidence type="ECO:0000259" key="1">
    <source>
        <dbReference type="Pfam" id="PF06985"/>
    </source>
</evidence>
<keyword evidence="3" id="KW-1185">Reference proteome</keyword>
<dbReference type="EMBL" id="WUBL01000024">
    <property type="protein sequence ID" value="KAF2970372.1"/>
    <property type="molecule type" value="Genomic_DNA"/>
</dbReference>
<dbReference type="AlphaFoldDB" id="A0A7C8MPH2"/>
<reference evidence="2 3" key="1">
    <citation type="submission" date="2019-12" db="EMBL/GenBank/DDBJ databases">
        <title>Draft genome sequence of the ascomycete Xylaria multiplex DSM 110363.</title>
        <authorList>
            <person name="Buettner E."/>
            <person name="Kellner H."/>
        </authorList>
    </citation>
    <scope>NUCLEOTIDE SEQUENCE [LARGE SCALE GENOMIC DNA]</scope>
    <source>
        <strain evidence="2 3">DSM 110363</strain>
    </source>
</reference>